<sequence>MHSTLIGRAGTLVLAAAQVPLAGAQDLAAGKARADAVCGACHGANGVSVSDTIPNLAGQKSAYLQSQLRALKEGTRKNAIMGAIAAQPSAEYIANVAAHYASLHIGEEVAGGGEPGGVLGVP</sequence>
<dbReference type="GO" id="GO:0046872">
    <property type="term" value="F:metal ion binding"/>
    <property type="evidence" value="ECO:0007669"/>
    <property type="project" value="UniProtKB-KW"/>
</dbReference>
<keyword evidence="9" id="KW-1185">Reference proteome</keyword>
<dbReference type="Proteomes" id="UP000552954">
    <property type="component" value="Unassembled WGS sequence"/>
</dbReference>
<evidence type="ECO:0000313" key="9">
    <source>
        <dbReference type="Proteomes" id="UP000552954"/>
    </source>
</evidence>
<dbReference type="InterPro" id="IPR009056">
    <property type="entry name" value="Cyt_c-like_dom"/>
</dbReference>
<dbReference type="GO" id="GO:0009055">
    <property type="term" value="F:electron transfer activity"/>
    <property type="evidence" value="ECO:0007669"/>
    <property type="project" value="InterPro"/>
</dbReference>
<evidence type="ECO:0000256" key="2">
    <source>
        <dbReference type="ARBA" id="ARBA00022617"/>
    </source>
</evidence>
<dbReference type="GO" id="GO:0020037">
    <property type="term" value="F:heme binding"/>
    <property type="evidence" value="ECO:0007669"/>
    <property type="project" value="InterPro"/>
</dbReference>
<reference evidence="8 9" key="1">
    <citation type="submission" date="2020-05" db="EMBL/GenBank/DDBJ databases">
        <authorList>
            <person name="Khan S.A."/>
            <person name="Jeon C.O."/>
            <person name="Chun B.H."/>
        </authorList>
    </citation>
    <scope>NUCLEOTIDE SEQUENCE [LARGE SCALE GENOMIC DNA]</scope>
    <source>
        <strain evidence="8 9">B156</strain>
    </source>
</reference>
<evidence type="ECO:0000256" key="5">
    <source>
        <dbReference type="ARBA" id="ARBA00023004"/>
    </source>
</evidence>
<dbReference type="EMBL" id="JABFCS010000001">
    <property type="protein sequence ID" value="NNU43366.1"/>
    <property type="molecule type" value="Genomic_DNA"/>
</dbReference>
<evidence type="ECO:0000256" key="4">
    <source>
        <dbReference type="ARBA" id="ARBA00022982"/>
    </source>
</evidence>
<dbReference type="RefSeq" id="WP_171558506.1">
    <property type="nucleotide sequence ID" value="NZ_JABFCS010000001.1"/>
</dbReference>
<evidence type="ECO:0000256" key="6">
    <source>
        <dbReference type="PROSITE-ProRule" id="PRU00433"/>
    </source>
</evidence>
<dbReference type="InterPro" id="IPR050597">
    <property type="entry name" value="Cytochrome_c_Oxidase_Subunit"/>
</dbReference>
<evidence type="ECO:0000256" key="3">
    <source>
        <dbReference type="ARBA" id="ARBA00022723"/>
    </source>
</evidence>
<keyword evidence="4" id="KW-0249">Electron transport</keyword>
<dbReference type="AlphaFoldDB" id="A0A849KD03"/>
<comment type="caution">
    <text evidence="8">The sequence shown here is derived from an EMBL/GenBank/DDBJ whole genome shotgun (WGS) entry which is preliminary data.</text>
</comment>
<dbReference type="Pfam" id="PF00034">
    <property type="entry name" value="Cytochrom_C"/>
    <property type="match status" value="1"/>
</dbReference>
<evidence type="ECO:0000259" key="7">
    <source>
        <dbReference type="PROSITE" id="PS51007"/>
    </source>
</evidence>
<proteinExistence type="predicted"/>
<dbReference type="InterPro" id="IPR036909">
    <property type="entry name" value="Cyt_c-like_dom_sf"/>
</dbReference>
<dbReference type="PANTHER" id="PTHR33751">
    <property type="entry name" value="CBB3-TYPE CYTOCHROME C OXIDASE SUBUNIT FIXP"/>
    <property type="match status" value="1"/>
</dbReference>
<name>A0A849KD03_9BURK</name>
<keyword evidence="2 6" id="KW-0349">Heme</keyword>
<organism evidence="8 9">
    <name type="scientific">Ramlibacter montanisoli</name>
    <dbReference type="NCBI Taxonomy" id="2732512"/>
    <lineage>
        <taxon>Bacteria</taxon>
        <taxon>Pseudomonadati</taxon>
        <taxon>Pseudomonadota</taxon>
        <taxon>Betaproteobacteria</taxon>
        <taxon>Burkholderiales</taxon>
        <taxon>Comamonadaceae</taxon>
        <taxon>Ramlibacter</taxon>
    </lineage>
</organism>
<evidence type="ECO:0000313" key="8">
    <source>
        <dbReference type="EMBL" id="NNU43366.1"/>
    </source>
</evidence>
<feature type="domain" description="Cytochrome c" evidence="7">
    <location>
        <begin position="25"/>
        <end position="104"/>
    </location>
</feature>
<keyword evidence="1" id="KW-0813">Transport</keyword>
<dbReference type="SUPFAM" id="SSF46626">
    <property type="entry name" value="Cytochrome c"/>
    <property type="match status" value="1"/>
</dbReference>
<keyword evidence="3 6" id="KW-0479">Metal-binding</keyword>
<dbReference type="Gene3D" id="1.10.760.10">
    <property type="entry name" value="Cytochrome c-like domain"/>
    <property type="match status" value="1"/>
</dbReference>
<reference evidence="8 9" key="2">
    <citation type="submission" date="2020-06" db="EMBL/GenBank/DDBJ databases">
        <title>Ramlibacter rhizophilus sp. nov., isolated from rhizosphere soil of national flower Mugunghwa from South Korea.</title>
        <authorList>
            <person name="Zheng-Fei Y."/>
            <person name="Huan T."/>
        </authorList>
    </citation>
    <scope>NUCLEOTIDE SEQUENCE [LARGE SCALE GENOMIC DNA]</scope>
    <source>
        <strain evidence="8 9">B156</strain>
    </source>
</reference>
<accession>A0A849KD03</accession>
<dbReference type="PROSITE" id="PS51007">
    <property type="entry name" value="CYTC"/>
    <property type="match status" value="1"/>
</dbReference>
<protein>
    <submittedName>
        <fullName evidence="8">Cytochrome c</fullName>
    </submittedName>
</protein>
<evidence type="ECO:0000256" key="1">
    <source>
        <dbReference type="ARBA" id="ARBA00022448"/>
    </source>
</evidence>
<keyword evidence="5 6" id="KW-0408">Iron</keyword>
<gene>
    <name evidence="8" type="ORF">HK415_09670</name>
</gene>
<dbReference type="PANTHER" id="PTHR33751:SF9">
    <property type="entry name" value="CYTOCHROME C4"/>
    <property type="match status" value="1"/>
</dbReference>